<evidence type="ECO:0000259" key="1">
    <source>
        <dbReference type="Pfam" id="PF04015"/>
    </source>
</evidence>
<proteinExistence type="predicted"/>
<dbReference type="Pfam" id="PF04015">
    <property type="entry name" value="DUF362"/>
    <property type="match status" value="1"/>
</dbReference>
<reference evidence="3" key="1">
    <citation type="submission" date="2009-12" db="EMBL/GenBank/DDBJ databases">
        <title>Complete sequence of Treponema primitia strain ZAS-2.</title>
        <authorList>
            <person name="Tetu S.G."/>
            <person name="Matson E."/>
            <person name="Ren Q."/>
            <person name="Seshadri R."/>
            <person name="Elbourne L."/>
            <person name="Hassan K.A."/>
            <person name="Durkin A."/>
            <person name="Radune D."/>
            <person name="Mohamoud Y."/>
            <person name="Shay R."/>
            <person name="Jin S."/>
            <person name="Zhang X."/>
            <person name="Lucey K."/>
            <person name="Ballor N.R."/>
            <person name="Ottesen E."/>
            <person name="Rosenthal R."/>
            <person name="Allen A."/>
            <person name="Leadbetter J.R."/>
            <person name="Paulsen I.T."/>
        </authorList>
    </citation>
    <scope>NUCLEOTIDE SEQUENCE [LARGE SCALE GENOMIC DNA]</scope>
    <source>
        <strain evidence="3">ATCC BAA-887 / DSM 12427 / ZAS-2</strain>
    </source>
</reference>
<evidence type="ECO:0000313" key="3">
    <source>
        <dbReference type="Proteomes" id="UP000009223"/>
    </source>
</evidence>
<dbReference type="InterPro" id="IPR007160">
    <property type="entry name" value="DUF362"/>
</dbReference>
<feature type="domain" description="DUF362" evidence="1">
    <location>
        <begin position="82"/>
        <end position="294"/>
    </location>
</feature>
<accession>F5YQN5</accession>
<name>F5YQN5_TREPZ</name>
<organism evidence="2 3">
    <name type="scientific">Treponema primitia (strain ATCC BAA-887 / DSM 12427 / ZAS-2)</name>
    <dbReference type="NCBI Taxonomy" id="545694"/>
    <lineage>
        <taxon>Bacteria</taxon>
        <taxon>Pseudomonadati</taxon>
        <taxon>Spirochaetota</taxon>
        <taxon>Spirochaetia</taxon>
        <taxon>Spirochaetales</taxon>
        <taxon>Treponemataceae</taxon>
        <taxon>Treponema</taxon>
    </lineage>
</organism>
<dbReference type="Proteomes" id="UP000009223">
    <property type="component" value="Chromosome"/>
</dbReference>
<dbReference type="STRING" id="545694.TREPR_2699"/>
<dbReference type="eggNOG" id="COG2768">
    <property type="taxonomic scope" value="Bacteria"/>
</dbReference>
<gene>
    <name evidence="2" type="ordered locus">TREPR_2699</name>
</gene>
<evidence type="ECO:0000313" key="2">
    <source>
        <dbReference type="EMBL" id="AEF85435.1"/>
    </source>
</evidence>
<dbReference type="AlphaFoldDB" id="F5YQN5"/>
<protein>
    <recommendedName>
        <fullName evidence="1">DUF362 domain-containing protein</fullName>
    </recommendedName>
</protein>
<sequence length="340" mass="35805">MNILNGKRRGYPVLVVIFCLGALIFSNCASGDAKPAAQLDSAVPAAATGSAGTPKVYMTTDISPAGLEAMYEALGRKVSGRVGVKLSTGEPGGHHFLSPDLIKDLVQSVNGTIVECNTAYGGRRANTAMHKQVAIDHGFTAIAPVDIMDEEGSISLPFPKGKNITEDFVGSHFANYDSYLVLSHFKGHAMGGFGGAIKNISIGMGSTQGKAWIHSAGKSKTNPWGGPQDVFLESMAEAAGAVMNSMGDRIVYISVMNHLSVDCDCSDNPAPPEMDDIGILASLDPVALDKACVDQVYASDTRRSASLRERIESRNGMLTLDHAEALGLGSQQYELVVING</sequence>
<reference evidence="2 3" key="2">
    <citation type="journal article" date="2011" name="ISME J.">
        <title>RNA-seq reveals cooperative metabolic interactions between two termite-gut spirochete species in co-culture.</title>
        <authorList>
            <person name="Rosenthal A.Z."/>
            <person name="Matson E.G."/>
            <person name="Eldar A."/>
            <person name="Leadbetter J.R."/>
        </authorList>
    </citation>
    <scope>NUCLEOTIDE SEQUENCE [LARGE SCALE GENOMIC DNA]</scope>
    <source>
        <strain evidence="3">ATCC BAA-887 / DSM 12427 / ZAS-2</strain>
    </source>
</reference>
<dbReference type="EMBL" id="CP001843">
    <property type="protein sequence ID" value="AEF85435.1"/>
    <property type="molecule type" value="Genomic_DNA"/>
</dbReference>
<dbReference type="Gene3D" id="3.40.50.11440">
    <property type="match status" value="1"/>
</dbReference>
<dbReference type="KEGG" id="tpi:TREPR_2699"/>
<dbReference type="OrthoDB" id="9781559at2"/>
<dbReference type="HOGENOM" id="CLU_046240_1_1_12"/>
<dbReference type="RefSeq" id="WP_015707528.1">
    <property type="nucleotide sequence ID" value="NC_015578.1"/>
</dbReference>
<keyword evidence="3" id="KW-1185">Reference proteome</keyword>